<comment type="subcellular location">
    <subcellularLocation>
        <location evidence="1">Cell outer membrane</location>
        <topology evidence="1">Multi-pass membrane protein</topology>
    </subcellularLocation>
</comment>
<dbReference type="RefSeq" id="WP_280756792.1">
    <property type="nucleotide sequence ID" value="NZ_JARXYA010000006.1"/>
</dbReference>
<protein>
    <submittedName>
        <fullName evidence="13">Porin</fullName>
    </submittedName>
</protein>
<feature type="chain" id="PRO_5041317509" evidence="11">
    <location>
        <begin position="21"/>
        <end position="441"/>
    </location>
</feature>
<dbReference type="Pfam" id="PF13609">
    <property type="entry name" value="Porin_4"/>
    <property type="match status" value="1"/>
</dbReference>
<evidence type="ECO:0000256" key="4">
    <source>
        <dbReference type="ARBA" id="ARBA00022452"/>
    </source>
</evidence>
<evidence type="ECO:0000256" key="7">
    <source>
        <dbReference type="ARBA" id="ARBA00023065"/>
    </source>
</evidence>
<dbReference type="GO" id="GO:0015288">
    <property type="term" value="F:porin activity"/>
    <property type="evidence" value="ECO:0007669"/>
    <property type="project" value="UniProtKB-KW"/>
</dbReference>
<accession>A0AA43S547</accession>
<keyword evidence="6 11" id="KW-0732">Signal</keyword>
<dbReference type="PANTHER" id="PTHR34501:SF9">
    <property type="entry name" value="MAJOR OUTER MEMBRANE PROTEIN P.IA"/>
    <property type="match status" value="1"/>
</dbReference>
<dbReference type="EMBL" id="JARXYA010000006">
    <property type="protein sequence ID" value="MDH6504204.1"/>
    <property type="molecule type" value="Genomic_DNA"/>
</dbReference>
<evidence type="ECO:0000256" key="11">
    <source>
        <dbReference type="SAM" id="SignalP"/>
    </source>
</evidence>
<keyword evidence="9" id="KW-0472">Membrane</keyword>
<dbReference type="CDD" id="cd00342">
    <property type="entry name" value="gram_neg_porins"/>
    <property type="match status" value="1"/>
</dbReference>
<evidence type="ECO:0000259" key="12">
    <source>
        <dbReference type="Pfam" id="PF13609"/>
    </source>
</evidence>
<evidence type="ECO:0000313" key="13">
    <source>
        <dbReference type="EMBL" id="MDH6504204.1"/>
    </source>
</evidence>
<organism evidence="13 14">
    <name type="scientific">Polynucleobacter sphagniphilus</name>
    <dbReference type="NCBI Taxonomy" id="1743169"/>
    <lineage>
        <taxon>Bacteria</taxon>
        <taxon>Pseudomonadati</taxon>
        <taxon>Pseudomonadota</taxon>
        <taxon>Betaproteobacteria</taxon>
        <taxon>Burkholderiales</taxon>
        <taxon>Burkholderiaceae</taxon>
        <taxon>Polynucleobacter</taxon>
    </lineage>
</organism>
<dbReference type="GO" id="GO:0034220">
    <property type="term" value="P:monoatomic ion transmembrane transport"/>
    <property type="evidence" value="ECO:0007669"/>
    <property type="project" value="InterPro"/>
</dbReference>
<comment type="caution">
    <text evidence="13">The sequence shown here is derived from an EMBL/GenBank/DDBJ whole genome shotgun (WGS) entry which is preliminary data.</text>
</comment>
<evidence type="ECO:0000256" key="8">
    <source>
        <dbReference type="ARBA" id="ARBA00023114"/>
    </source>
</evidence>
<evidence type="ECO:0000256" key="5">
    <source>
        <dbReference type="ARBA" id="ARBA00022692"/>
    </source>
</evidence>
<evidence type="ECO:0000256" key="3">
    <source>
        <dbReference type="ARBA" id="ARBA00022448"/>
    </source>
</evidence>
<keyword evidence="3" id="KW-0813">Transport</keyword>
<dbReference type="PANTHER" id="PTHR34501">
    <property type="entry name" value="PROTEIN YDDL-RELATED"/>
    <property type="match status" value="1"/>
</dbReference>
<evidence type="ECO:0000256" key="6">
    <source>
        <dbReference type="ARBA" id="ARBA00022729"/>
    </source>
</evidence>
<sequence>MKKSLLAVAAIGAFASAAQAQSSVTVYGILDVGYQGGNATSANNGAATINMPAPASAAANPTRTTQSVFGAGAEQTSRLGFKGDEDLGGGRSAFFTAEFTLTPADQTLSGNTNGGLKNRQTFVGIKQNGIGDFAVGTQYTPIFNSAAATTAGQFNNMTGSLMYTGQADSSLGSAAAGAYGGNTNAFTTRVSNSLTLNTDTFAGFKGHAIVVANNTNSSEVMVAGVATAGGNVNTNGWGLGADYTWKKLFVTADYQAFKQNSTAVNTAQPTSLAAGGAPNSQVFANASGTTATGMATTGQPINIQDNQGYVGATYDFGILKAYASWITRKASDTQNSGVYQKRQAEEIGVRSYITPTVEAWASAAIGTFTPMGENQNSAHMNAWQLGSNYWLSKRTNLYVIYGQYAQANSTYNIYNTSGAVTGTYQTSLNNNAYAIGVRHTF</sequence>
<evidence type="ECO:0000256" key="2">
    <source>
        <dbReference type="ARBA" id="ARBA00011233"/>
    </source>
</evidence>
<dbReference type="Proteomes" id="UP001161160">
    <property type="component" value="Unassembled WGS sequence"/>
</dbReference>
<dbReference type="AlphaFoldDB" id="A0AA43S547"/>
<keyword evidence="5" id="KW-0812">Transmembrane</keyword>
<name>A0AA43S547_9BURK</name>
<feature type="domain" description="Porin" evidence="12">
    <location>
        <begin position="7"/>
        <end position="405"/>
    </location>
</feature>
<gene>
    <name evidence="13" type="ORF">M2127_001509</name>
</gene>
<keyword evidence="14" id="KW-1185">Reference proteome</keyword>
<evidence type="ECO:0000256" key="10">
    <source>
        <dbReference type="ARBA" id="ARBA00023237"/>
    </source>
</evidence>
<dbReference type="GO" id="GO:0009279">
    <property type="term" value="C:cell outer membrane"/>
    <property type="evidence" value="ECO:0007669"/>
    <property type="project" value="UniProtKB-SubCell"/>
</dbReference>
<reference evidence="13" key="1">
    <citation type="submission" date="2023-04" db="EMBL/GenBank/DDBJ databases">
        <title>Genome Encyclopedia of Bacteria and Archaea VI: Functional Genomics of Type Strains.</title>
        <authorList>
            <person name="Whitman W."/>
        </authorList>
    </citation>
    <scope>NUCLEOTIDE SEQUENCE</scope>
    <source>
        <strain evidence="13">Enz.4-51</strain>
    </source>
</reference>
<evidence type="ECO:0000256" key="9">
    <source>
        <dbReference type="ARBA" id="ARBA00023136"/>
    </source>
</evidence>
<dbReference type="GO" id="GO:0046930">
    <property type="term" value="C:pore complex"/>
    <property type="evidence" value="ECO:0007669"/>
    <property type="project" value="UniProtKB-KW"/>
</dbReference>
<dbReference type="SUPFAM" id="SSF56935">
    <property type="entry name" value="Porins"/>
    <property type="match status" value="1"/>
</dbReference>
<feature type="signal peptide" evidence="11">
    <location>
        <begin position="1"/>
        <end position="20"/>
    </location>
</feature>
<evidence type="ECO:0000256" key="1">
    <source>
        <dbReference type="ARBA" id="ARBA00004571"/>
    </source>
</evidence>
<dbReference type="Gene3D" id="2.40.160.10">
    <property type="entry name" value="Porin"/>
    <property type="match status" value="1"/>
</dbReference>
<keyword evidence="10" id="KW-0998">Cell outer membrane</keyword>
<dbReference type="InterPro" id="IPR050298">
    <property type="entry name" value="Gram-neg_bact_OMP"/>
</dbReference>
<proteinExistence type="predicted"/>
<evidence type="ECO:0000313" key="14">
    <source>
        <dbReference type="Proteomes" id="UP001161160"/>
    </source>
</evidence>
<keyword evidence="4" id="KW-1134">Transmembrane beta strand</keyword>
<dbReference type="InterPro" id="IPR001702">
    <property type="entry name" value="Porin_Gram-ve"/>
</dbReference>
<comment type="subunit">
    <text evidence="2">Homotrimer.</text>
</comment>
<dbReference type="InterPro" id="IPR033900">
    <property type="entry name" value="Gram_neg_porin_domain"/>
</dbReference>
<keyword evidence="8" id="KW-0626">Porin</keyword>
<dbReference type="PRINTS" id="PR00182">
    <property type="entry name" value="ECOLNEIPORIN"/>
</dbReference>
<dbReference type="InterPro" id="IPR023614">
    <property type="entry name" value="Porin_dom_sf"/>
</dbReference>
<keyword evidence="7" id="KW-0406">Ion transport</keyword>